<evidence type="ECO:0000256" key="4">
    <source>
        <dbReference type="ARBA" id="ARBA00022801"/>
    </source>
</evidence>
<dbReference type="EC" id="3.2.1.4" evidence="3"/>
<comment type="catalytic activity">
    <reaction evidence="1">
        <text>Endohydrolysis of (1-&gt;4)-beta-D-glucosidic linkages in cellulose, lichenin and cereal beta-D-glucans.</text>
        <dbReference type="EC" id="3.2.1.4"/>
    </reaction>
</comment>
<reference evidence="10 11" key="1">
    <citation type="journal article" date="2022" name="Nat. Plants">
        <title>Genomes of leafy and leafless Platanthera orchids illuminate the evolution of mycoheterotrophy.</title>
        <authorList>
            <person name="Li M.H."/>
            <person name="Liu K.W."/>
            <person name="Li Z."/>
            <person name="Lu H.C."/>
            <person name="Ye Q.L."/>
            <person name="Zhang D."/>
            <person name="Wang J.Y."/>
            <person name="Li Y.F."/>
            <person name="Zhong Z.M."/>
            <person name="Liu X."/>
            <person name="Yu X."/>
            <person name="Liu D.K."/>
            <person name="Tu X.D."/>
            <person name="Liu B."/>
            <person name="Hao Y."/>
            <person name="Liao X.Y."/>
            <person name="Jiang Y.T."/>
            <person name="Sun W.H."/>
            <person name="Chen J."/>
            <person name="Chen Y.Q."/>
            <person name="Ai Y."/>
            <person name="Zhai J.W."/>
            <person name="Wu S.S."/>
            <person name="Zhou Z."/>
            <person name="Hsiao Y.Y."/>
            <person name="Wu W.L."/>
            <person name="Chen Y.Y."/>
            <person name="Lin Y.F."/>
            <person name="Hsu J.L."/>
            <person name="Li C.Y."/>
            <person name="Wang Z.W."/>
            <person name="Zhao X."/>
            <person name="Zhong W.Y."/>
            <person name="Ma X.K."/>
            <person name="Ma L."/>
            <person name="Huang J."/>
            <person name="Chen G.Z."/>
            <person name="Huang M.Z."/>
            <person name="Huang L."/>
            <person name="Peng D.H."/>
            <person name="Luo Y.B."/>
            <person name="Zou S.Q."/>
            <person name="Chen S.P."/>
            <person name="Lan S."/>
            <person name="Tsai W.C."/>
            <person name="Van de Peer Y."/>
            <person name="Liu Z.J."/>
        </authorList>
    </citation>
    <scope>NUCLEOTIDE SEQUENCE [LARGE SCALE GENOMIC DNA]</scope>
    <source>
        <strain evidence="10">Lor288</strain>
    </source>
</reference>
<evidence type="ECO:0000313" key="11">
    <source>
        <dbReference type="Proteomes" id="UP001412067"/>
    </source>
</evidence>
<dbReference type="PANTHER" id="PTHR22298">
    <property type="entry name" value="ENDO-1,4-BETA-GLUCANASE"/>
    <property type="match status" value="1"/>
</dbReference>
<proteinExistence type="inferred from homology"/>
<dbReference type="Proteomes" id="UP001412067">
    <property type="component" value="Unassembled WGS sequence"/>
</dbReference>
<keyword evidence="6" id="KW-0119">Carbohydrate metabolism</keyword>
<evidence type="ECO:0000256" key="5">
    <source>
        <dbReference type="ARBA" id="ARBA00023001"/>
    </source>
</evidence>
<dbReference type="InterPro" id="IPR001701">
    <property type="entry name" value="Glyco_hydro_9"/>
</dbReference>
<evidence type="ECO:0000256" key="6">
    <source>
        <dbReference type="ARBA" id="ARBA00023277"/>
    </source>
</evidence>
<accession>A0ABR2LX40</accession>
<keyword evidence="11" id="KW-1185">Reference proteome</keyword>
<comment type="similarity">
    <text evidence="2">Belongs to the glycosyl hydrolase 9 (cellulase E) family.</text>
</comment>
<keyword evidence="4" id="KW-0378">Hydrolase</keyword>
<keyword evidence="8" id="KW-0624">Polysaccharide degradation</keyword>
<protein>
    <recommendedName>
        <fullName evidence="3">cellulase</fullName>
        <ecNumber evidence="3">3.2.1.4</ecNumber>
    </recommendedName>
</protein>
<dbReference type="Pfam" id="PF00759">
    <property type="entry name" value="Glyco_hydro_9"/>
    <property type="match status" value="1"/>
</dbReference>
<keyword evidence="7" id="KW-0326">Glycosidase</keyword>
<evidence type="ECO:0000256" key="8">
    <source>
        <dbReference type="ARBA" id="ARBA00023326"/>
    </source>
</evidence>
<evidence type="ECO:0000256" key="1">
    <source>
        <dbReference type="ARBA" id="ARBA00000966"/>
    </source>
</evidence>
<comment type="caution">
    <text evidence="10">The sequence shown here is derived from an EMBL/GenBank/DDBJ whole genome shotgun (WGS) entry which is preliminary data.</text>
</comment>
<evidence type="ECO:0000256" key="2">
    <source>
        <dbReference type="ARBA" id="ARBA00007072"/>
    </source>
</evidence>
<sequence>MNSSEKKQKQEERAAFGLERVVDGVVDLKGATTNSRQRFPAGLEPAILPGASEAAFTKPYLPITATPSPIPCVSSAVSPDLAALPELGDNVKFGFHMAFTATMLSWSVIEFGVMTKTEIQHAREAIRWGTDYLLKAIADANVGCD</sequence>
<feature type="domain" description="Glycoside hydrolase family 9" evidence="9">
    <location>
        <begin position="88"/>
        <end position="139"/>
    </location>
</feature>
<dbReference type="InterPro" id="IPR008928">
    <property type="entry name" value="6-hairpin_glycosidase_sf"/>
</dbReference>
<gene>
    <name evidence="10" type="primary">GLU8</name>
    <name evidence="10" type="ORF">KSP40_PGU015689</name>
</gene>
<evidence type="ECO:0000256" key="7">
    <source>
        <dbReference type="ARBA" id="ARBA00023295"/>
    </source>
</evidence>
<dbReference type="Gene3D" id="1.50.10.10">
    <property type="match status" value="1"/>
</dbReference>
<evidence type="ECO:0000313" key="10">
    <source>
        <dbReference type="EMBL" id="KAK8953309.1"/>
    </source>
</evidence>
<dbReference type="EMBL" id="JBBWWR010000014">
    <property type="protein sequence ID" value="KAK8953309.1"/>
    <property type="molecule type" value="Genomic_DNA"/>
</dbReference>
<organism evidence="10 11">
    <name type="scientific">Platanthera guangdongensis</name>
    <dbReference type="NCBI Taxonomy" id="2320717"/>
    <lineage>
        <taxon>Eukaryota</taxon>
        <taxon>Viridiplantae</taxon>
        <taxon>Streptophyta</taxon>
        <taxon>Embryophyta</taxon>
        <taxon>Tracheophyta</taxon>
        <taxon>Spermatophyta</taxon>
        <taxon>Magnoliopsida</taxon>
        <taxon>Liliopsida</taxon>
        <taxon>Asparagales</taxon>
        <taxon>Orchidaceae</taxon>
        <taxon>Orchidoideae</taxon>
        <taxon>Orchideae</taxon>
        <taxon>Orchidinae</taxon>
        <taxon>Platanthera</taxon>
    </lineage>
</organism>
<dbReference type="InterPro" id="IPR012341">
    <property type="entry name" value="6hp_glycosidase-like_sf"/>
</dbReference>
<name>A0ABR2LX40_9ASPA</name>
<evidence type="ECO:0000256" key="3">
    <source>
        <dbReference type="ARBA" id="ARBA00012601"/>
    </source>
</evidence>
<keyword evidence="5" id="KW-0136">Cellulose degradation</keyword>
<evidence type="ECO:0000259" key="9">
    <source>
        <dbReference type="Pfam" id="PF00759"/>
    </source>
</evidence>
<dbReference type="SUPFAM" id="SSF48208">
    <property type="entry name" value="Six-hairpin glycosidases"/>
    <property type="match status" value="1"/>
</dbReference>